<evidence type="ECO:0000313" key="2">
    <source>
        <dbReference type="EMBL" id="MBO8440262.1"/>
    </source>
</evidence>
<dbReference type="SUPFAM" id="SSF53448">
    <property type="entry name" value="Nucleotide-diphospho-sugar transferases"/>
    <property type="match status" value="1"/>
</dbReference>
<dbReference type="PANTHER" id="PTHR43685:SF2">
    <property type="entry name" value="GLYCOSYLTRANSFERASE 2-LIKE DOMAIN-CONTAINING PROTEIN"/>
    <property type="match status" value="1"/>
</dbReference>
<evidence type="ECO:0000259" key="1">
    <source>
        <dbReference type="Pfam" id="PF00535"/>
    </source>
</evidence>
<name>A0A940DM20_9BACT</name>
<dbReference type="InterPro" id="IPR029044">
    <property type="entry name" value="Nucleotide-diphossugar_trans"/>
</dbReference>
<dbReference type="Proteomes" id="UP000712007">
    <property type="component" value="Unassembled WGS sequence"/>
</dbReference>
<dbReference type="Gene3D" id="3.90.550.10">
    <property type="entry name" value="Spore Coat Polysaccharide Biosynthesis Protein SpsA, Chain A"/>
    <property type="match status" value="1"/>
</dbReference>
<dbReference type="InterPro" id="IPR001173">
    <property type="entry name" value="Glyco_trans_2-like"/>
</dbReference>
<protein>
    <submittedName>
        <fullName evidence="2">Glycosyltransferase</fullName>
    </submittedName>
</protein>
<dbReference type="InterPro" id="IPR050834">
    <property type="entry name" value="Glycosyltransf_2"/>
</dbReference>
<dbReference type="AlphaFoldDB" id="A0A940DM20"/>
<organism evidence="2 3">
    <name type="scientific">Candidatus Aphodosoma intestinipullorum</name>
    <dbReference type="NCBI Taxonomy" id="2840674"/>
    <lineage>
        <taxon>Bacteria</taxon>
        <taxon>Pseudomonadati</taxon>
        <taxon>Bacteroidota</taxon>
        <taxon>Bacteroidia</taxon>
        <taxon>Bacteroidales</taxon>
        <taxon>Candidatus Aphodosoma</taxon>
    </lineage>
</organism>
<proteinExistence type="predicted"/>
<dbReference type="EMBL" id="JADIMV010000111">
    <property type="protein sequence ID" value="MBO8440262.1"/>
    <property type="molecule type" value="Genomic_DNA"/>
</dbReference>
<comment type="caution">
    <text evidence="2">The sequence shown here is derived from an EMBL/GenBank/DDBJ whole genome shotgun (WGS) entry which is preliminary data.</text>
</comment>
<dbReference type="PANTHER" id="PTHR43685">
    <property type="entry name" value="GLYCOSYLTRANSFERASE"/>
    <property type="match status" value="1"/>
</dbReference>
<feature type="domain" description="Glycosyltransferase 2-like" evidence="1">
    <location>
        <begin position="12"/>
        <end position="171"/>
    </location>
</feature>
<evidence type="ECO:0000313" key="3">
    <source>
        <dbReference type="Proteomes" id="UP000712007"/>
    </source>
</evidence>
<sequence>MNAEEKPVPVVSVIVPNYNYARFLGERMESIFNQTFTDYEIILLDDASTDDSVRMLREYAGHPAVSCLCVNETNSGNPFVQWRKGIEMARGKYIWIAESDDSADSRFLERSVMLLERHEEAVLSFSASVLVDENTNPYTDTDADHWHRRKIGSGTYFLYDGNEFNMHCQLWDNYIYNASGAVFRNSASLMKIIDRAVRYRYSGDWFFWTCIANMGNVIILNERLNLFRRHSVCVTNIGRKDAAYLKEEAEYITMMFSLYDISPYRRLMRIGSLLRKIRRSGFDAGIRKCLSEHIASLFGVNVDVVYALYYLNRQLAKVLPVIPIEKWDYRHPTVSNVSPI</sequence>
<reference evidence="2" key="2">
    <citation type="journal article" date="2021" name="PeerJ">
        <title>Extensive microbial diversity within the chicken gut microbiome revealed by metagenomics and culture.</title>
        <authorList>
            <person name="Gilroy R."/>
            <person name="Ravi A."/>
            <person name="Getino M."/>
            <person name="Pursley I."/>
            <person name="Horton D.L."/>
            <person name="Alikhan N.F."/>
            <person name="Baker D."/>
            <person name="Gharbi K."/>
            <person name="Hall N."/>
            <person name="Watson M."/>
            <person name="Adriaenssens E.M."/>
            <person name="Foster-Nyarko E."/>
            <person name="Jarju S."/>
            <person name="Secka A."/>
            <person name="Antonio M."/>
            <person name="Oren A."/>
            <person name="Chaudhuri R.R."/>
            <person name="La Ragione R."/>
            <person name="Hildebrand F."/>
            <person name="Pallen M.J."/>
        </authorList>
    </citation>
    <scope>NUCLEOTIDE SEQUENCE</scope>
    <source>
        <strain evidence="2">3924</strain>
    </source>
</reference>
<dbReference type="Pfam" id="PF00535">
    <property type="entry name" value="Glycos_transf_2"/>
    <property type="match status" value="1"/>
</dbReference>
<accession>A0A940DM20</accession>
<gene>
    <name evidence="2" type="ORF">IAC51_06380</name>
</gene>
<reference evidence="2" key="1">
    <citation type="submission" date="2020-10" db="EMBL/GenBank/DDBJ databases">
        <authorList>
            <person name="Gilroy R."/>
        </authorList>
    </citation>
    <scope>NUCLEOTIDE SEQUENCE</scope>
    <source>
        <strain evidence="2">3924</strain>
    </source>
</reference>